<organism evidence="1 2">
    <name type="scientific">Eubacterium segne</name>
    <dbReference type="NCBI Taxonomy" id="2763045"/>
    <lineage>
        <taxon>Bacteria</taxon>
        <taxon>Bacillati</taxon>
        <taxon>Bacillota</taxon>
        <taxon>Clostridia</taxon>
        <taxon>Eubacteriales</taxon>
        <taxon>Eubacteriaceae</taxon>
        <taxon>Eubacterium</taxon>
    </lineage>
</organism>
<dbReference type="Proteomes" id="UP000597877">
    <property type="component" value="Unassembled WGS sequence"/>
</dbReference>
<proteinExistence type="predicted"/>
<accession>A0ABR7F3T6</accession>
<evidence type="ECO:0000313" key="1">
    <source>
        <dbReference type="EMBL" id="MBC5668241.1"/>
    </source>
</evidence>
<gene>
    <name evidence="1" type="ORF">H8S00_09620</name>
</gene>
<comment type="caution">
    <text evidence="1">The sequence shown here is derived from an EMBL/GenBank/DDBJ whole genome shotgun (WGS) entry which is preliminary data.</text>
</comment>
<protein>
    <submittedName>
        <fullName evidence="1">Uncharacterized protein</fullName>
    </submittedName>
</protein>
<reference evidence="1 2" key="1">
    <citation type="submission" date="2020-08" db="EMBL/GenBank/DDBJ databases">
        <title>Genome public.</title>
        <authorList>
            <person name="Liu C."/>
            <person name="Sun Q."/>
        </authorList>
    </citation>
    <scope>NUCLEOTIDE SEQUENCE [LARGE SCALE GENOMIC DNA]</scope>
    <source>
        <strain evidence="1 2">BX4</strain>
    </source>
</reference>
<keyword evidence="2" id="KW-1185">Reference proteome</keyword>
<sequence length="54" mass="6063">MRVDLTGNYGGLGSWKIFKEEFDEAKAEFANPQSQATVNEAVEHLKKLPLQVIN</sequence>
<dbReference type="EMBL" id="JACOOZ010000006">
    <property type="protein sequence ID" value="MBC5668241.1"/>
    <property type="molecule type" value="Genomic_DNA"/>
</dbReference>
<evidence type="ECO:0000313" key="2">
    <source>
        <dbReference type="Proteomes" id="UP000597877"/>
    </source>
</evidence>
<name>A0ABR7F3T6_9FIRM</name>